<dbReference type="PROSITE" id="PS00211">
    <property type="entry name" value="ABC_TRANSPORTER_1"/>
    <property type="match status" value="1"/>
</dbReference>
<sequence>MDRGKQGEPHPAVRSVTGRAPAYSGPVPALDPAAGDVLRPAQDTPTPAPAGAPAPVRTSGPLAGPSGPPAGVGSPAPPAAALRVRGLRKAYGPREVVRDLDLTAAAGRITAVLGPNGAGKTTTVECCEGLRRPDGGTVEVLGLDRAAPGAAARLRERVGVMLQDGGLPMAPRAGAVLDHVAALHTDPVDTGGLLARLGLTDVRGTPVRRLSGGQRQRLALAVAVAGRPELVFLDEPSAGLDPQSRLAVWDLLRELRAAGTSIVLTTHLMTEAEELADHVVVIDDGRVIAEGTPAELTGGSQVVVSPPPGTAPEDVRGALEALPGVEVAVAAGLVRVSVAGPLDAGALSAVTAALVAAGLGAAGVTVHRRTLEDTFLDLTGRRLREEDR</sequence>
<dbReference type="InterPro" id="IPR003593">
    <property type="entry name" value="AAA+_ATPase"/>
</dbReference>
<dbReference type="GO" id="GO:0046677">
    <property type="term" value="P:response to antibiotic"/>
    <property type="evidence" value="ECO:0007669"/>
    <property type="project" value="UniProtKB-KW"/>
</dbReference>
<feature type="compositionally biased region" description="Low complexity" evidence="9">
    <location>
        <begin position="53"/>
        <end position="74"/>
    </location>
</feature>
<keyword evidence="3" id="KW-1003">Cell membrane</keyword>
<evidence type="ECO:0000256" key="8">
    <source>
        <dbReference type="ARBA" id="ARBA00023251"/>
    </source>
</evidence>
<keyword evidence="12" id="KW-1185">Reference proteome</keyword>
<protein>
    <submittedName>
        <fullName evidence="11">ABC-2 type transport system ATP-binding protein</fullName>
    </submittedName>
</protein>
<evidence type="ECO:0000256" key="3">
    <source>
        <dbReference type="ARBA" id="ARBA00022475"/>
    </source>
</evidence>
<dbReference type="GO" id="GO:0016887">
    <property type="term" value="F:ATP hydrolysis activity"/>
    <property type="evidence" value="ECO:0007669"/>
    <property type="project" value="InterPro"/>
</dbReference>
<dbReference type="GO" id="GO:0005524">
    <property type="term" value="F:ATP binding"/>
    <property type="evidence" value="ECO:0007669"/>
    <property type="project" value="UniProtKB-KW"/>
</dbReference>
<feature type="domain" description="ABC transporter" evidence="10">
    <location>
        <begin position="82"/>
        <end position="309"/>
    </location>
</feature>
<comment type="subcellular location">
    <subcellularLocation>
        <location evidence="1">Cell membrane</location>
        <topology evidence="1">Peripheral membrane protein</topology>
    </subcellularLocation>
</comment>
<dbReference type="FunFam" id="3.40.50.300:FF:000589">
    <property type="entry name" value="ABC transporter, ATP-binding subunit"/>
    <property type="match status" value="1"/>
</dbReference>
<dbReference type="PANTHER" id="PTHR42711">
    <property type="entry name" value="ABC TRANSPORTER ATP-BINDING PROTEIN"/>
    <property type="match status" value="1"/>
</dbReference>
<dbReference type="SUPFAM" id="SSF52540">
    <property type="entry name" value="P-loop containing nucleoside triphosphate hydrolases"/>
    <property type="match status" value="1"/>
</dbReference>
<dbReference type="EMBL" id="RKRA01000001">
    <property type="protein sequence ID" value="RPF27988.1"/>
    <property type="molecule type" value="Genomic_DNA"/>
</dbReference>
<keyword evidence="7" id="KW-0472">Membrane</keyword>
<dbReference type="SMART" id="SM00382">
    <property type="entry name" value="AAA"/>
    <property type="match status" value="1"/>
</dbReference>
<dbReference type="PANTHER" id="PTHR42711:SF16">
    <property type="entry name" value="ABC TRANSPORTER ATP-BINDING PROTEIN"/>
    <property type="match status" value="1"/>
</dbReference>
<keyword evidence="6" id="KW-1278">Translocase</keyword>
<dbReference type="Gene3D" id="3.40.50.300">
    <property type="entry name" value="P-loop containing nucleotide triphosphate hydrolases"/>
    <property type="match status" value="1"/>
</dbReference>
<reference evidence="11 12" key="1">
    <citation type="submission" date="2018-11" db="EMBL/GenBank/DDBJ databases">
        <title>Sequencing the genomes of 1000 actinobacteria strains.</title>
        <authorList>
            <person name="Klenk H.-P."/>
        </authorList>
    </citation>
    <scope>NUCLEOTIDE SEQUENCE [LARGE SCALE GENOMIC DNA]</scope>
    <source>
        <strain evidence="11 12">DSM 14418</strain>
    </source>
</reference>
<dbReference type="Pfam" id="PF00005">
    <property type="entry name" value="ABC_tran"/>
    <property type="match status" value="1"/>
</dbReference>
<gene>
    <name evidence="11" type="ORF">EDD32_2495</name>
</gene>
<dbReference type="InterPro" id="IPR050763">
    <property type="entry name" value="ABC_transporter_ATP-binding"/>
</dbReference>
<dbReference type="OrthoDB" id="9804819at2"/>
<dbReference type="PROSITE" id="PS50893">
    <property type="entry name" value="ABC_TRANSPORTER_2"/>
    <property type="match status" value="1"/>
</dbReference>
<evidence type="ECO:0000256" key="5">
    <source>
        <dbReference type="ARBA" id="ARBA00022840"/>
    </source>
</evidence>
<keyword evidence="4" id="KW-0547">Nucleotide-binding</keyword>
<organism evidence="11 12">
    <name type="scientific">Georgenia muralis</name>
    <dbReference type="NCBI Taxonomy" id="154117"/>
    <lineage>
        <taxon>Bacteria</taxon>
        <taxon>Bacillati</taxon>
        <taxon>Actinomycetota</taxon>
        <taxon>Actinomycetes</taxon>
        <taxon>Micrococcales</taxon>
        <taxon>Bogoriellaceae</taxon>
        <taxon>Georgenia</taxon>
    </lineage>
</organism>
<evidence type="ECO:0000259" key="10">
    <source>
        <dbReference type="PROSITE" id="PS50893"/>
    </source>
</evidence>
<feature type="region of interest" description="Disordered" evidence="9">
    <location>
        <begin position="1"/>
        <end position="77"/>
    </location>
</feature>
<dbReference type="InterPro" id="IPR017871">
    <property type="entry name" value="ABC_transporter-like_CS"/>
</dbReference>
<comment type="caution">
    <text evidence="11">The sequence shown here is derived from an EMBL/GenBank/DDBJ whole genome shotgun (WGS) entry which is preliminary data.</text>
</comment>
<evidence type="ECO:0000256" key="6">
    <source>
        <dbReference type="ARBA" id="ARBA00022967"/>
    </source>
</evidence>
<dbReference type="AlphaFoldDB" id="A0A3N4ZQX0"/>
<dbReference type="CDD" id="cd03230">
    <property type="entry name" value="ABC_DR_subfamily_A"/>
    <property type="match status" value="1"/>
</dbReference>
<accession>A0A3N4ZQX0</accession>
<evidence type="ECO:0000256" key="9">
    <source>
        <dbReference type="SAM" id="MobiDB-lite"/>
    </source>
</evidence>
<proteinExistence type="predicted"/>
<dbReference type="GO" id="GO:0005886">
    <property type="term" value="C:plasma membrane"/>
    <property type="evidence" value="ECO:0007669"/>
    <property type="project" value="UniProtKB-SubCell"/>
</dbReference>
<dbReference type="InterPro" id="IPR027417">
    <property type="entry name" value="P-loop_NTPase"/>
</dbReference>
<evidence type="ECO:0000256" key="2">
    <source>
        <dbReference type="ARBA" id="ARBA00022448"/>
    </source>
</evidence>
<evidence type="ECO:0000313" key="11">
    <source>
        <dbReference type="EMBL" id="RPF27988.1"/>
    </source>
</evidence>
<keyword evidence="2" id="KW-0813">Transport</keyword>
<evidence type="ECO:0000256" key="4">
    <source>
        <dbReference type="ARBA" id="ARBA00022741"/>
    </source>
</evidence>
<evidence type="ECO:0000256" key="7">
    <source>
        <dbReference type="ARBA" id="ARBA00023136"/>
    </source>
</evidence>
<keyword evidence="5 11" id="KW-0067">ATP-binding</keyword>
<evidence type="ECO:0000313" key="12">
    <source>
        <dbReference type="Proteomes" id="UP000280726"/>
    </source>
</evidence>
<dbReference type="InterPro" id="IPR003439">
    <property type="entry name" value="ABC_transporter-like_ATP-bd"/>
</dbReference>
<name>A0A3N4ZQX0_9MICO</name>
<keyword evidence="8" id="KW-0046">Antibiotic resistance</keyword>
<dbReference type="Proteomes" id="UP000280726">
    <property type="component" value="Unassembled WGS sequence"/>
</dbReference>
<evidence type="ECO:0000256" key="1">
    <source>
        <dbReference type="ARBA" id="ARBA00004202"/>
    </source>
</evidence>